<comment type="caution">
    <text evidence="2">The sequence shown here is derived from an EMBL/GenBank/DDBJ whole genome shotgun (WGS) entry which is preliminary data.</text>
</comment>
<name>A0ABW3JP14_9FLAO</name>
<dbReference type="PANTHER" id="PTHR14097:SF7">
    <property type="entry name" value="OXIDOREDUCTASE HTATIP2"/>
    <property type="match status" value="1"/>
</dbReference>
<dbReference type="InterPro" id="IPR016040">
    <property type="entry name" value="NAD(P)-bd_dom"/>
</dbReference>
<dbReference type="SUPFAM" id="SSF51735">
    <property type="entry name" value="NAD(P)-binding Rossmann-fold domains"/>
    <property type="match status" value="1"/>
</dbReference>
<evidence type="ECO:0000313" key="2">
    <source>
        <dbReference type="EMBL" id="MFD0992220.1"/>
    </source>
</evidence>
<dbReference type="InterPro" id="IPR036291">
    <property type="entry name" value="NAD(P)-bd_dom_sf"/>
</dbReference>
<protein>
    <submittedName>
        <fullName evidence="2">NAD(P)H-binding protein</fullName>
    </submittedName>
</protein>
<dbReference type="Proteomes" id="UP001597062">
    <property type="component" value="Unassembled WGS sequence"/>
</dbReference>
<dbReference type="RefSeq" id="WP_386105283.1">
    <property type="nucleotide sequence ID" value="NZ_JBHTJR010000020.1"/>
</dbReference>
<evidence type="ECO:0000313" key="3">
    <source>
        <dbReference type="Proteomes" id="UP001597062"/>
    </source>
</evidence>
<dbReference type="EMBL" id="JBHTJR010000020">
    <property type="protein sequence ID" value="MFD0992220.1"/>
    <property type="molecule type" value="Genomic_DNA"/>
</dbReference>
<keyword evidence="3" id="KW-1185">Reference proteome</keyword>
<reference evidence="3" key="1">
    <citation type="journal article" date="2019" name="Int. J. Syst. Evol. Microbiol.">
        <title>The Global Catalogue of Microorganisms (GCM) 10K type strain sequencing project: providing services to taxonomists for standard genome sequencing and annotation.</title>
        <authorList>
            <consortium name="The Broad Institute Genomics Platform"/>
            <consortium name="The Broad Institute Genome Sequencing Center for Infectious Disease"/>
            <person name="Wu L."/>
            <person name="Ma J."/>
        </authorList>
    </citation>
    <scope>NUCLEOTIDE SEQUENCE [LARGE SCALE GENOMIC DNA]</scope>
    <source>
        <strain evidence="3">CCUG 60527</strain>
    </source>
</reference>
<dbReference type="PANTHER" id="PTHR14097">
    <property type="entry name" value="OXIDOREDUCTASE HTATIP2"/>
    <property type="match status" value="1"/>
</dbReference>
<gene>
    <name evidence="2" type="ORF">ACFQ1U_03295</name>
</gene>
<proteinExistence type="predicted"/>
<accession>A0ABW3JP14</accession>
<dbReference type="Gene3D" id="3.40.50.720">
    <property type="entry name" value="NAD(P)-binding Rossmann-like Domain"/>
    <property type="match status" value="1"/>
</dbReference>
<dbReference type="Pfam" id="PF13460">
    <property type="entry name" value="NAD_binding_10"/>
    <property type="match status" value="1"/>
</dbReference>
<evidence type="ECO:0000259" key="1">
    <source>
        <dbReference type="Pfam" id="PF13460"/>
    </source>
</evidence>
<sequence>MGKTAIILGGTGLVGGLLLNKLLLDDSYSTIKLFSRSSAKLSNPKIEEHLGDIIHLEDFKNRFHADEVFCCIGTTKAKTNDEVLYKQIDYGIPTKAAALCKENNIPFFAVVSALGANKNSTIFYNKTKGEMEEEVLRYQVKNTYILRPSLISGNRQEKRFLEDLSNVFMKLVNPLLVGSIKKYRSIPAKTIAECMYKLASEKPQITILSSEEIKAIVKRA</sequence>
<feature type="domain" description="NAD(P)-binding" evidence="1">
    <location>
        <begin position="9"/>
        <end position="149"/>
    </location>
</feature>
<organism evidence="2 3">
    <name type="scientific">Tenacibaculum geojense</name>
    <dbReference type="NCBI Taxonomy" id="915352"/>
    <lineage>
        <taxon>Bacteria</taxon>
        <taxon>Pseudomonadati</taxon>
        <taxon>Bacteroidota</taxon>
        <taxon>Flavobacteriia</taxon>
        <taxon>Flavobacteriales</taxon>
        <taxon>Flavobacteriaceae</taxon>
        <taxon>Tenacibaculum</taxon>
    </lineage>
</organism>